<dbReference type="PANTHER" id="PTHR43133:SF46">
    <property type="entry name" value="RNA POLYMERASE SIGMA-70 FACTOR ECF SUBFAMILY"/>
    <property type="match status" value="1"/>
</dbReference>
<evidence type="ECO:0000313" key="7">
    <source>
        <dbReference type="Proteomes" id="UP001595833"/>
    </source>
</evidence>
<feature type="domain" description="RNA polymerase sigma-70 region 4" evidence="5">
    <location>
        <begin position="142"/>
        <end position="186"/>
    </location>
</feature>
<dbReference type="NCBIfam" id="TIGR02937">
    <property type="entry name" value="sigma70-ECF"/>
    <property type="match status" value="1"/>
</dbReference>
<dbReference type="Proteomes" id="UP001595833">
    <property type="component" value="Unassembled WGS sequence"/>
</dbReference>
<name>A0ABV9Y112_9PSEU</name>
<dbReference type="InterPro" id="IPR014284">
    <property type="entry name" value="RNA_pol_sigma-70_dom"/>
</dbReference>
<evidence type="ECO:0000313" key="6">
    <source>
        <dbReference type="EMBL" id="MFC5056390.1"/>
    </source>
</evidence>
<dbReference type="SUPFAM" id="SSF88946">
    <property type="entry name" value="Sigma2 domain of RNA polymerase sigma factors"/>
    <property type="match status" value="1"/>
</dbReference>
<evidence type="ECO:0000256" key="1">
    <source>
        <dbReference type="ARBA" id="ARBA00010641"/>
    </source>
</evidence>
<gene>
    <name evidence="6" type="ORF">ACFPFM_21845</name>
</gene>
<keyword evidence="7" id="KW-1185">Reference proteome</keyword>
<organism evidence="6 7">
    <name type="scientific">Saccharothrix xinjiangensis</name>
    <dbReference type="NCBI Taxonomy" id="204798"/>
    <lineage>
        <taxon>Bacteria</taxon>
        <taxon>Bacillati</taxon>
        <taxon>Actinomycetota</taxon>
        <taxon>Actinomycetes</taxon>
        <taxon>Pseudonocardiales</taxon>
        <taxon>Pseudonocardiaceae</taxon>
        <taxon>Saccharothrix</taxon>
    </lineage>
</organism>
<comment type="caution">
    <text evidence="6">The sequence shown here is derived from an EMBL/GenBank/DDBJ whole genome shotgun (WGS) entry which is preliminary data.</text>
</comment>
<dbReference type="EMBL" id="JBHSJB010000020">
    <property type="protein sequence ID" value="MFC5056390.1"/>
    <property type="molecule type" value="Genomic_DNA"/>
</dbReference>
<dbReference type="InterPro" id="IPR036388">
    <property type="entry name" value="WH-like_DNA-bd_sf"/>
</dbReference>
<dbReference type="InterPro" id="IPR007630">
    <property type="entry name" value="RNA_pol_sigma70_r4"/>
</dbReference>
<dbReference type="Gene3D" id="1.10.10.10">
    <property type="entry name" value="Winged helix-like DNA-binding domain superfamily/Winged helix DNA-binding domain"/>
    <property type="match status" value="1"/>
</dbReference>
<dbReference type="Gene3D" id="1.10.1740.10">
    <property type="match status" value="1"/>
</dbReference>
<accession>A0ABV9Y112</accession>
<dbReference type="InterPro" id="IPR039425">
    <property type="entry name" value="RNA_pol_sigma-70-like"/>
</dbReference>
<comment type="similarity">
    <text evidence="1">Belongs to the sigma-70 factor family. ECF subfamily.</text>
</comment>
<evidence type="ECO:0000256" key="2">
    <source>
        <dbReference type="ARBA" id="ARBA00023015"/>
    </source>
</evidence>
<dbReference type="SUPFAM" id="SSF88659">
    <property type="entry name" value="Sigma3 and sigma4 domains of RNA polymerase sigma factors"/>
    <property type="match status" value="1"/>
</dbReference>
<evidence type="ECO:0000256" key="3">
    <source>
        <dbReference type="ARBA" id="ARBA00023082"/>
    </source>
</evidence>
<dbReference type="InterPro" id="IPR013325">
    <property type="entry name" value="RNA_pol_sigma_r2"/>
</dbReference>
<dbReference type="Pfam" id="PF04545">
    <property type="entry name" value="Sigma70_r4"/>
    <property type="match status" value="1"/>
</dbReference>
<keyword evidence="4" id="KW-0804">Transcription</keyword>
<keyword evidence="3" id="KW-0731">Sigma factor</keyword>
<keyword evidence="2" id="KW-0805">Transcription regulation</keyword>
<dbReference type="PANTHER" id="PTHR43133">
    <property type="entry name" value="RNA POLYMERASE ECF-TYPE SIGMA FACTO"/>
    <property type="match status" value="1"/>
</dbReference>
<dbReference type="InterPro" id="IPR013324">
    <property type="entry name" value="RNA_pol_sigma_r3/r4-like"/>
</dbReference>
<protein>
    <submittedName>
        <fullName evidence="6">RNA polymerase sigma factor</fullName>
    </submittedName>
</protein>
<reference evidence="7" key="1">
    <citation type="journal article" date="2019" name="Int. J. Syst. Evol. Microbiol.">
        <title>The Global Catalogue of Microorganisms (GCM) 10K type strain sequencing project: providing services to taxonomists for standard genome sequencing and annotation.</title>
        <authorList>
            <consortium name="The Broad Institute Genomics Platform"/>
            <consortium name="The Broad Institute Genome Sequencing Center for Infectious Disease"/>
            <person name="Wu L."/>
            <person name="Ma J."/>
        </authorList>
    </citation>
    <scope>NUCLEOTIDE SEQUENCE [LARGE SCALE GENOMIC DNA]</scope>
    <source>
        <strain evidence="7">KCTC 12848</strain>
    </source>
</reference>
<evidence type="ECO:0000259" key="5">
    <source>
        <dbReference type="Pfam" id="PF04545"/>
    </source>
</evidence>
<proteinExistence type="inferred from homology"/>
<evidence type="ECO:0000256" key="4">
    <source>
        <dbReference type="ARBA" id="ARBA00023163"/>
    </source>
</evidence>
<dbReference type="RefSeq" id="WP_344038309.1">
    <property type="nucleotide sequence ID" value="NZ_BAAAKE010000010.1"/>
</dbReference>
<sequence>MSVEWESAEEEARDAPVVPTRLDVAALYLRYHAILDGYARRYLPLQRHDDAKDAVMTVFRRLTDMKAKGTLHDQPNWEAYLKRAARNACLDIVGGNRDHEELDPEDLRIHRDAAADPTGDSVVDAILRREKLVRAVAALDVLDAIDTRLRPIVIGRLFEERTDRDIGEQLGITGQRVGQLYKKALPLLQEEVNRTNGR</sequence>